<evidence type="ECO:0000313" key="1">
    <source>
        <dbReference type="EMBL" id="GGD78888.1"/>
    </source>
</evidence>
<accession>A0A916Z7R1</accession>
<proteinExistence type="predicted"/>
<comment type="caution">
    <text evidence="1">The sequence shown here is derived from an EMBL/GenBank/DDBJ whole genome shotgun (WGS) entry which is preliminary data.</text>
</comment>
<dbReference type="Proteomes" id="UP000609064">
    <property type="component" value="Unassembled WGS sequence"/>
</dbReference>
<keyword evidence="2" id="KW-1185">Reference proteome</keyword>
<reference evidence="1" key="2">
    <citation type="submission" date="2020-09" db="EMBL/GenBank/DDBJ databases">
        <authorList>
            <person name="Sun Q."/>
            <person name="Zhou Y."/>
        </authorList>
    </citation>
    <scope>NUCLEOTIDE SEQUENCE</scope>
    <source>
        <strain evidence="1">CGMCC 1.15958</strain>
    </source>
</reference>
<protein>
    <submittedName>
        <fullName evidence="1">Uncharacterized protein</fullName>
    </submittedName>
</protein>
<name>A0A916Z7R1_9BACT</name>
<dbReference type="EMBL" id="BMKK01000014">
    <property type="protein sequence ID" value="GGD78888.1"/>
    <property type="molecule type" value="Genomic_DNA"/>
</dbReference>
<reference evidence="1" key="1">
    <citation type="journal article" date="2014" name="Int. J. Syst. Evol. Microbiol.">
        <title>Complete genome sequence of Corynebacterium casei LMG S-19264T (=DSM 44701T), isolated from a smear-ripened cheese.</title>
        <authorList>
            <consortium name="US DOE Joint Genome Institute (JGI-PGF)"/>
            <person name="Walter F."/>
            <person name="Albersmeier A."/>
            <person name="Kalinowski J."/>
            <person name="Ruckert C."/>
        </authorList>
    </citation>
    <scope>NUCLEOTIDE SEQUENCE</scope>
    <source>
        <strain evidence="1">CGMCC 1.15958</strain>
    </source>
</reference>
<dbReference type="AlphaFoldDB" id="A0A916Z7R1"/>
<evidence type="ECO:0000313" key="2">
    <source>
        <dbReference type="Proteomes" id="UP000609064"/>
    </source>
</evidence>
<organism evidence="1 2">
    <name type="scientific">Emticicia aquatilis</name>
    <dbReference type="NCBI Taxonomy" id="1537369"/>
    <lineage>
        <taxon>Bacteria</taxon>
        <taxon>Pseudomonadati</taxon>
        <taxon>Bacteroidota</taxon>
        <taxon>Cytophagia</taxon>
        <taxon>Cytophagales</taxon>
        <taxon>Leadbetterellaceae</taxon>
        <taxon>Emticicia</taxon>
    </lineage>
</organism>
<gene>
    <name evidence="1" type="ORF">GCM10011514_48640</name>
</gene>
<sequence>MILLQPFGIEMYLSIKIKNTMKNIIAAFLLVFSACTKEEVEVAQTPLASKVELSFDTELAYQEGVKIKVTKVEDSRCPQGTTCIWAGMAKVFFTITDKGISKNSSVDFESKPIKTTVDLGGVKYEVEVSDVLPYPKGATEINQKDYKVSVTVKKL</sequence>